<dbReference type="Pfam" id="PF00041">
    <property type="entry name" value="fn3"/>
    <property type="match status" value="1"/>
</dbReference>
<dbReference type="GO" id="GO:0050839">
    <property type="term" value="F:cell adhesion molecule binding"/>
    <property type="evidence" value="ECO:0007669"/>
    <property type="project" value="TreeGrafter"/>
</dbReference>
<evidence type="ECO:0000256" key="1">
    <source>
        <dbReference type="ARBA" id="ARBA00004479"/>
    </source>
</evidence>
<comment type="subcellular location">
    <subcellularLocation>
        <location evidence="1">Membrane</location>
        <topology evidence="1">Single-pass type I membrane protein</topology>
    </subcellularLocation>
</comment>
<keyword evidence="7" id="KW-0812">Transmembrane</keyword>
<dbReference type="EMBL" id="MTYJ01000002">
    <property type="protein sequence ID" value="OQV25698.1"/>
    <property type="molecule type" value="Genomic_DNA"/>
</dbReference>
<dbReference type="Proteomes" id="UP000192578">
    <property type="component" value="Unassembled WGS sequence"/>
</dbReference>
<dbReference type="AlphaFoldDB" id="A0A1W0XE59"/>
<comment type="caution">
    <text evidence="10">The sequence shown here is derived from an EMBL/GenBank/DDBJ whole genome shotgun (WGS) entry which is preliminary data.</text>
</comment>
<proteinExistence type="predicted"/>
<evidence type="ECO:0000313" key="11">
    <source>
        <dbReference type="Proteomes" id="UP000192578"/>
    </source>
</evidence>
<dbReference type="SMART" id="SM00409">
    <property type="entry name" value="IG"/>
    <property type="match status" value="6"/>
</dbReference>
<dbReference type="CDD" id="cd00063">
    <property type="entry name" value="FN3"/>
    <property type="match status" value="1"/>
</dbReference>
<accession>A0A1W0XE59</accession>
<dbReference type="CDD" id="cd00096">
    <property type="entry name" value="Ig"/>
    <property type="match status" value="4"/>
</dbReference>
<sequence length="1212" mass="133256">MMDQRSNCSSSSPIFPSYPAAAGSYFPTQRFVPLVLMIINDPCFVSSAVIHLIQAQQLPAQQPQLKGSEDTFVEPFGQVTLQCLIPPGELPRLRPGGPVPWFIWKVRRTGSVTEDSPITLFYKGQLGNQQPDVMSVVGDLDRGEFNLLISNVTYDSHDGDYTCEVNFPGQPPLKSKTFHLYVKYQPQSPQVDFSLSPTDLREEQKLTMSCSSRDGNPPPQITWLRNGTPVRNGVVYTQAKNRRDLTKAELTLDPLRKEDDRALFSCRVENAAVSHPLIKMLDPLNVKYKPRVTVAGYIGSSGPLTALALEAGTEARLTCNVDSNPPVAAPSWRKDGQQFQAGAFNYTFTPGALTRDSRGSYACVATNGVGGEQAAEIKVDVFFAPVVTVQPEAIALREGESGTLHCRVESNPPYDVVEWFNVNGERLSQTLELKIGQVKRSEAGNYECRASVRFAGPGGQQVTRVGRAAGRVDVKYKPGNAVIEPAAPVAVFSSRVSMRCSVSDPGLPPASFRWRKLGGENYHRSLVNTGEYYNITATELNDNGDYECTPFNDVGEGVPKVVRLEVNEPVSWTNENLVETNLVRKIADKPFGLACSARGRPAPRFVWKKDGVEIPQSDKLYNAVTAEPAIVDRLAFVTRSELRFEGSARTELFSSNNTLQRTDRGRYVCEARNEVGQPIARETRVMMQYPPAFTSPINKVATDPSPSSPTKIDCIVESNPAPTFSWSRNGQPLLSYNGSPRVGPAEPLTEETFRSSLTLDPATDGDLGEYTCTATNLIGDNTKKFSLVRPTIPDEPRNLKQKDLDYNAVTLQWDGGFDGGFPQRFTVLMTSTERSTPQEFPVIPADATEFRVTGLSPLVAYTFRVRAQNQMGMSRATSETMEVTTLKKPILAEDIPRPTALKYDPKSGVVTFSSPDGVKDLNLCALIEVRHANEDTFTPATACLPFRNNAGAYTITRPNREDYHARLRFCVTDKPDVCGQAVDEQSVLLQASTLQAARLDIILPIVIIVSVVVFGCLITCVVCRRRARRTPVKTAKASNLTLTTHNGSVESGATGGFYSSGSEYANQALQENGSHGIYATHNSKLPQYGNALPIESQYGNGLYAQVDRKLNGDLSRDGNSPYKNQMTDLNGSTLYSSGNMYMQTSYPSYDDGYGHQHSPLESNYAHLPVEVNGLPDPYEEYEKTPSFGEESVESGYSTSNSRGRRVIREIIV</sequence>
<dbReference type="Pfam" id="PF13895">
    <property type="entry name" value="Ig_2"/>
    <property type="match status" value="2"/>
</dbReference>
<feature type="region of interest" description="Disordered" evidence="6">
    <location>
        <begin position="1182"/>
        <end position="1201"/>
    </location>
</feature>
<dbReference type="SUPFAM" id="SSF49265">
    <property type="entry name" value="Fibronectin type III"/>
    <property type="match status" value="1"/>
</dbReference>
<keyword evidence="5" id="KW-0393">Immunoglobulin domain</keyword>
<feature type="domain" description="Ig-like" evidence="8">
    <location>
        <begin position="690"/>
        <end position="786"/>
    </location>
</feature>
<feature type="domain" description="Fibronectin type-III" evidence="9">
    <location>
        <begin position="795"/>
        <end position="888"/>
    </location>
</feature>
<keyword evidence="2 7" id="KW-0472">Membrane</keyword>
<dbReference type="PANTHER" id="PTHR11640:SF31">
    <property type="entry name" value="IRREGULAR CHIASM C-ROUGHEST PROTEIN-RELATED"/>
    <property type="match status" value="1"/>
</dbReference>
<evidence type="ECO:0000259" key="8">
    <source>
        <dbReference type="PROSITE" id="PS50835"/>
    </source>
</evidence>
<dbReference type="InterPro" id="IPR003598">
    <property type="entry name" value="Ig_sub2"/>
</dbReference>
<dbReference type="Gene3D" id="2.60.40.10">
    <property type="entry name" value="Immunoglobulins"/>
    <property type="match status" value="8"/>
</dbReference>
<dbReference type="PROSITE" id="PS50835">
    <property type="entry name" value="IG_LIKE"/>
    <property type="match status" value="7"/>
</dbReference>
<dbReference type="SUPFAM" id="SSF48726">
    <property type="entry name" value="Immunoglobulin"/>
    <property type="match status" value="6"/>
</dbReference>
<dbReference type="GO" id="GO:0098609">
    <property type="term" value="P:cell-cell adhesion"/>
    <property type="evidence" value="ECO:0007669"/>
    <property type="project" value="TreeGrafter"/>
</dbReference>
<dbReference type="InterPro" id="IPR051275">
    <property type="entry name" value="Cell_adhesion_signaling"/>
</dbReference>
<keyword evidence="4" id="KW-0325">Glycoprotein</keyword>
<keyword evidence="3" id="KW-1015">Disulfide bond</keyword>
<keyword evidence="7" id="KW-1133">Transmembrane helix</keyword>
<dbReference type="InterPro" id="IPR036116">
    <property type="entry name" value="FN3_sf"/>
</dbReference>
<feature type="domain" description="Ig-like" evidence="8">
    <location>
        <begin position="63"/>
        <end position="179"/>
    </location>
</feature>
<evidence type="ECO:0000313" key="10">
    <source>
        <dbReference type="EMBL" id="OQV25698.1"/>
    </source>
</evidence>
<name>A0A1W0XE59_HYPEX</name>
<organism evidence="10 11">
    <name type="scientific">Hypsibius exemplaris</name>
    <name type="common">Freshwater tardigrade</name>
    <dbReference type="NCBI Taxonomy" id="2072580"/>
    <lineage>
        <taxon>Eukaryota</taxon>
        <taxon>Metazoa</taxon>
        <taxon>Ecdysozoa</taxon>
        <taxon>Tardigrada</taxon>
        <taxon>Eutardigrada</taxon>
        <taxon>Parachela</taxon>
        <taxon>Hypsibioidea</taxon>
        <taxon>Hypsibiidae</taxon>
        <taxon>Hypsibius</taxon>
    </lineage>
</organism>
<evidence type="ECO:0000256" key="2">
    <source>
        <dbReference type="ARBA" id="ARBA00023136"/>
    </source>
</evidence>
<dbReference type="SMART" id="SM00060">
    <property type="entry name" value="FN3"/>
    <property type="match status" value="1"/>
</dbReference>
<dbReference type="GO" id="GO:0005886">
    <property type="term" value="C:plasma membrane"/>
    <property type="evidence" value="ECO:0007669"/>
    <property type="project" value="TreeGrafter"/>
</dbReference>
<dbReference type="OrthoDB" id="5857426at2759"/>
<dbReference type="GO" id="GO:0005911">
    <property type="term" value="C:cell-cell junction"/>
    <property type="evidence" value="ECO:0007669"/>
    <property type="project" value="TreeGrafter"/>
</dbReference>
<feature type="domain" description="Ig-like" evidence="8">
    <location>
        <begin position="290"/>
        <end position="380"/>
    </location>
</feature>
<dbReference type="PROSITE" id="PS50853">
    <property type="entry name" value="FN3"/>
    <property type="match status" value="1"/>
</dbReference>
<evidence type="ECO:0000259" key="9">
    <source>
        <dbReference type="PROSITE" id="PS50853"/>
    </source>
</evidence>
<evidence type="ECO:0000256" key="5">
    <source>
        <dbReference type="ARBA" id="ARBA00023319"/>
    </source>
</evidence>
<feature type="transmembrane region" description="Helical" evidence="7">
    <location>
        <begin position="1001"/>
        <end position="1023"/>
    </location>
</feature>
<evidence type="ECO:0000256" key="4">
    <source>
        <dbReference type="ARBA" id="ARBA00023180"/>
    </source>
</evidence>
<dbReference type="InterPro" id="IPR007110">
    <property type="entry name" value="Ig-like_dom"/>
</dbReference>
<dbReference type="InterPro" id="IPR036179">
    <property type="entry name" value="Ig-like_dom_sf"/>
</dbReference>
<reference evidence="11" key="1">
    <citation type="submission" date="2017-01" db="EMBL/GenBank/DDBJ databases">
        <title>Comparative genomics of anhydrobiosis in the tardigrade Hypsibius dujardini.</title>
        <authorList>
            <person name="Yoshida Y."/>
            <person name="Koutsovoulos G."/>
            <person name="Laetsch D."/>
            <person name="Stevens L."/>
            <person name="Kumar S."/>
            <person name="Horikawa D."/>
            <person name="Ishino K."/>
            <person name="Komine S."/>
            <person name="Tomita M."/>
            <person name="Blaxter M."/>
            <person name="Arakawa K."/>
        </authorList>
    </citation>
    <scope>NUCLEOTIDE SEQUENCE [LARGE SCALE GENOMIC DNA]</scope>
    <source>
        <strain evidence="11">Z151</strain>
    </source>
</reference>
<dbReference type="InterPro" id="IPR003961">
    <property type="entry name" value="FN3_dom"/>
</dbReference>
<feature type="domain" description="Ig-like" evidence="8">
    <location>
        <begin position="559"/>
        <end position="686"/>
    </location>
</feature>
<gene>
    <name evidence="10" type="ORF">BV898_00629</name>
</gene>
<protein>
    <submittedName>
        <fullName evidence="10">Nephrin</fullName>
    </submittedName>
</protein>
<feature type="domain" description="Ig-like" evidence="8">
    <location>
        <begin position="189"/>
        <end position="282"/>
    </location>
</feature>
<dbReference type="InterPro" id="IPR013783">
    <property type="entry name" value="Ig-like_fold"/>
</dbReference>
<keyword evidence="11" id="KW-1185">Reference proteome</keyword>
<dbReference type="PANTHER" id="PTHR11640">
    <property type="entry name" value="NEPHRIN"/>
    <property type="match status" value="1"/>
</dbReference>
<evidence type="ECO:0000256" key="6">
    <source>
        <dbReference type="SAM" id="MobiDB-lite"/>
    </source>
</evidence>
<dbReference type="InterPro" id="IPR003599">
    <property type="entry name" value="Ig_sub"/>
</dbReference>
<feature type="domain" description="Ig-like" evidence="8">
    <location>
        <begin position="385"/>
        <end position="451"/>
    </location>
</feature>
<feature type="domain" description="Ig-like" evidence="8">
    <location>
        <begin position="478"/>
        <end position="549"/>
    </location>
</feature>
<evidence type="ECO:0000256" key="3">
    <source>
        <dbReference type="ARBA" id="ARBA00023157"/>
    </source>
</evidence>
<dbReference type="Pfam" id="PF13927">
    <property type="entry name" value="Ig_3"/>
    <property type="match status" value="3"/>
</dbReference>
<evidence type="ECO:0000256" key="7">
    <source>
        <dbReference type="SAM" id="Phobius"/>
    </source>
</evidence>
<dbReference type="SMART" id="SM00408">
    <property type="entry name" value="IGc2"/>
    <property type="match status" value="6"/>
</dbReference>